<keyword evidence="3" id="KW-1185">Reference proteome</keyword>
<feature type="region of interest" description="Disordered" evidence="1">
    <location>
        <begin position="1027"/>
        <end position="1046"/>
    </location>
</feature>
<feature type="region of interest" description="Disordered" evidence="1">
    <location>
        <begin position="944"/>
        <end position="1010"/>
    </location>
</feature>
<sequence length="1046" mass="113006">MPQAYKVEELLALRDSVSESAVSLERFADEDVIKEHVLRPSVSASLIGTHSEKSSRPSVTANLVAGASANKKPSPSPSVKRGKAERLLKEHGSPPGMRVTAGGRVVPSDLPPLTSPRHPHNNSSSQTSSCISPTADQQSHSVPDFSKLAPNGSLVYDTSGQPCLYLNNQLLPIQGVDGTGAGYLASNSMYPSMAPPGRFMGRASDTNMLSVVGSMPGFGIPPTRNASQSNTFLGNQIVDPAIRLHQLKKEQIVQAALLRKLEQTEVIYSESNTPTWRESIIQQKRDYINHIDVLRKQIKELESNAANTGMPSPHPSFTQYQPPVVRTNFPHVGLPVTAIGLANTSAYPTADYLYPPFHGTAQLSSDSSQYSAESRMFSSADASLAGIHYSNTAPTMSSGELGGTTHREQASQSPTWPNSATRRSHAIEIKDPRDGSKKLAGYSILDPRSPTYQPKPPAGNVEAPPVFVPPTPSPIPSPKQNEAVQAKHSWLFEQPSDKSGSRSIRHKPSMSSVSTADFFPNNTHEHSSTRIAPPKAAEITDSSKGLSENTFAPVTPEKNWPSSPWNQDHRSGGEKKASGLSNQVSPLSTRLSSLTQEFKPRSDRSDSLAGPVSLQGRNIISRSHSKAGTPKPESVLSAVESRKTSTQRSAESEWTPLNTKSINHIPSTYQEGYQAGLAHKGLPANLDVIRGYFEGLSLLLKDGQLFGLDGILRNAPSGSLKSTSSAYRINGSGFTPNDSAVSLSFPSRPVDQAGLAQENARAVSANPLLPAPTFGSAISSSKSIWSPGHGGVPLTYGSYNEAVNIQVPSRRASSAATKGPLSSHQSDKMVQEQTTVYSSSRGGSMYKKAKGHAVQQDSTLSHGPLPRQFSGNQMGHYNKGTPTSQQRFYPGHKEYVPNANQTTATASTRTGDQRFSSGYDGAMDDLAELMDPVSLSHAEQASTEASCFKSSNSKGSKNKTASSPAKSPESPKKSGELSPAKARLEQIANKVRRSNKRDSDTKKEDPAVIFEDRKRWREDWRKRFRNIKDKEAKEIEQYKRENPLPN</sequence>
<feature type="compositionally biased region" description="Low complexity" evidence="1">
    <location>
        <begin position="123"/>
        <end position="132"/>
    </location>
</feature>
<feature type="region of interest" description="Disordered" evidence="1">
    <location>
        <begin position="810"/>
        <end position="832"/>
    </location>
</feature>
<feature type="compositionally biased region" description="Polar residues" evidence="1">
    <location>
        <begin position="579"/>
        <end position="596"/>
    </location>
</feature>
<protein>
    <submittedName>
        <fullName evidence="2">Uncharacterized protein</fullName>
    </submittedName>
</protein>
<accession>A0A8E2EGR4</accession>
<feature type="compositionally biased region" description="Polar residues" evidence="1">
    <location>
        <begin position="410"/>
        <end position="421"/>
    </location>
</feature>
<feature type="region of interest" description="Disordered" evidence="1">
    <location>
        <begin position="89"/>
        <end position="143"/>
    </location>
</feature>
<feature type="compositionally biased region" description="Low complexity" evidence="1">
    <location>
        <begin position="946"/>
        <end position="968"/>
    </location>
</feature>
<evidence type="ECO:0000313" key="3">
    <source>
        <dbReference type="Proteomes" id="UP000250266"/>
    </source>
</evidence>
<dbReference type="OrthoDB" id="30417at2759"/>
<dbReference type="Proteomes" id="UP000250266">
    <property type="component" value="Unassembled WGS sequence"/>
</dbReference>
<dbReference type="AlphaFoldDB" id="A0A8E2EGR4"/>
<feature type="compositionally biased region" description="Basic and acidic residues" evidence="1">
    <location>
        <begin position="567"/>
        <end position="577"/>
    </location>
</feature>
<feature type="compositionally biased region" description="Polar residues" evidence="1">
    <location>
        <begin position="901"/>
        <end position="916"/>
    </location>
</feature>
<feature type="compositionally biased region" description="Pro residues" evidence="1">
    <location>
        <begin position="466"/>
        <end position="477"/>
    </location>
</feature>
<organism evidence="2 3">
    <name type="scientific">Lepidopterella palustris CBS 459.81</name>
    <dbReference type="NCBI Taxonomy" id="1314670"/>
    <lineage>
        <taxon>Eukaryota</taxon>
        <taxon>Fungi</taxon>
        <taxon>Dikarya</taxon>
        <taxon>Ascomycota</taxon>
        <taxon>Pezizomycotina</taxon>
        <taxon>Dothideomycetes</taxon>
        <taxon>Pleosporomycetidae</taxon>
        <taxon>Mytilinidiales</taxon>
        <taxon>Argynnaceae</taxon>
        <taxon>Lepidopterella</taxon>
    </lineage>
</organism>
<feature type="compositionally biased region" description="Basic and acidic residues" evidence="1">
    <location>
        <begin position="425"/>
        <end position="437"/>
    </location>
</feature>
<feature type="region of interest" description="Disordered" evidence="1">
    <location>
        <begin position="849"/>
        <end position="891"/>
    </location>
</feature>
<feature type="compositionally biased region" description="Polar residues" evidence="1">
    <location>
        <begin position="540"/>
        <end position="552"/>
    </location>
</feature>
<feature type="region of interest" description="Disordered" evidence="1">
    <location>
        <begin position="394"/>
        <end position="654"/>
    </location>
</feature>
<feature type="compositionally biased region" description="Basic and acidic residues" evidence="1">
    <location>
        <begin position="996"/>
        <end position="1010"/>
    </location>
</feature>
<dbReference type="EMBL" id="KV744865">
    <property type="protein sequence ID" value="OCK83263.1"/>
    <property type="molecule type" value="Genomic_DNA"/>
</dbReference>
<evidence type="ECO:0000313" key="2">
    <source>
        <dbReference type="EMBL" id="OCK83263.1"/>
    </source>
</evidence>
<feature type="compositionally biased region" description="Polar residues" evidence="1">
    <location>
        <begin position="810"/>
        <end position="824"/>
    </location>
</feature>
<evidence type="ECO:0000256" key="1">
    <source>
        <dbReference type="SAM" id="MobiDB-lite"/>
    </source>
</evidence>
<feature type="region of interest" description="Disordered" evidence="1">
    <location>
        <begin position="901"/>
        <end position="920"/>
    </location>
</feature>
<gene>
    <name evidence="2" type="ORF">K432DRAFT_423502</name>
</gene>
<name>A0A8E2EGR4_9PEZI</name>
<feature type="compositionally biased region" description="Polar residues" evidence="1">
    <location>
        <begin position="869"/>
        <end position="887"/>
    </location>
</feature>
<reference evidence="2 3" key="1">
    <citation type="journal article" date="2016" name="Nat. Commun.">
        <title>Ectomycorrhizal ecology is imprinted in the genome of the dominant symbiotic fungus Cenococcum geophilum.</title>
        <authorList>
            <consortium name="DOE Joint Genome Institute"/>
            <person name="Peter M."/>
            <person name="Kohler A."/>
            <person name="Ohm R.A."/>
            <person name="Kuo A."/>
            <person name="Krutzmann J."/>
            <person name="Morin E."/>
            <person name="Arend M."/>
            <person name="Barry K.W."/>
            <person name="Binder M."/>
            <person name="Choi C."/>
            <person name="Clum A."/>
            <person name="Copeland A."/>
            <person name="Grisel N."/>
            <person name="Haridas S."/>
            <person name="Kipfer T."/>
            <person name="LaButti K."/>
            <person name="Lindquist E."/>
            <person name="Lipzen A."/>
            <person name="Maire R."/>
            <person name="Meier B."/>
            <person name="Mihaltcheva S."/>
            <person name="Molinier V."/>
            <person name="Murat C."/>
            <person name="Poggeler S."/>
            <person name="Quandt C.A."/>
            <person name="Sperisen C."/>
            <person name="Tritt A."/>
            <person name="Tisserant E."/>
            <person name="Crous P.W."/>
            <person name="Henrissat B."/>
            <person name="Nehls U."/>
            <person name="Egli S."/>
            <person name="Spatafora J.W."/>
            <person name="Grigoriev I.V."/>
            <person name="Martin F.M."/>
        </authorList>
    </citation>
    <scope>NUCLEOTIDE SEQUENCE [LARGE SCALE GENOMIC DNA]</scope>
    <source>
        <strain evidence="2 3">CBS 459.81</strain>
    </source>
</reference>
<proteinExistence type="predicted"/>